<feature type="region of interest" description="Disordered" evidence="6">
    <location>
        <begin position="471"/>
        <end position="527"/>
    </location>
</feature>
<feature type="domain" description="F-BAR" evidence="9">
    <location>
        <begin position="20"/>
        <end position="293"/>
    </location>
</feature>
<dbReference type="PROSITE" id="PS51741">
    <property type="entry name" value="F_BAR"/>
    <property type="match status" value="1"/>
</dbReference>
<sequence length="670" mass="74528">MSLASRSSCTALLVTKSRLMDSGQTYGKNLPDQVDRLSSLSDAQLELTADVRDLFRERAALEREYATKLQLLAKKSADKMNKKIPATVVGSEPTKAWNDDSIKRSTLDNSISQLISSLVDSAQDHVNLSDSLNTQVVEALKSTEKRHDEAKKRQMQHFQKLLAERDKTYADRLKYDEDCLEVESSRVKQERSADDRHADRAAKQYEQQQTDMQNSKNSYIIATAIANSAKAKFFNDDLPDVEDQFQDLQTQLLTSLSKIIVTSQQLQGNHLVSLKTRVAATEKAFEDIDPIKDQDLFIDHNIRPFTAPADWVFEPCSTHYDTSDMSVEPAPKVYLQNRLTRCKQKLQELRPIVETRQKEVEKLARLVATYSRDPSLGKVDEISDSFLEAHHQLTFYTISQCVLKTEIETISEALAGDEGGKSPHTFKSTSFSIPTQCAYCKTTIWGLSKQGKTCKSCGISVHNKCELKVPADCGDPSPTPSSSSNVRSAPAMDRKNSRRTSTSSTGTATTPTASSFTRPDLKSQEEEYPSARVIFEFTPTSPFELAISEGWTVKVVEPDDGSGWVKVADESGGKGLVPASYIEIEKKSPKAKPRPPPPRGAARKSSSKFVRALYEYSPQGTDEIEIREGEMIELTTGPTGGQNYADGWWEGINEKGKKGIFPSNYVEVVS</sequence>
<dbReference type="InterPro" id="IPR001060">
    <property type="entry name" value="FCH_dom"/>
</dbReference>
<dbReference type="PROSITE" id="PS00479">
    <property type="entry name" value="ZF_DAG_PE_1"/>
    <property type="match status" value="1"/>
</dbReference>
<evidence type="ECO:0000313" key="11">
    <source>
        <dbReference type="Proteomes" id="UP001212997"/>
    </source>
</evidence>
<feature type="compositionally biased region" description="Basic and acidic residues" evidence="6">
    <location>
        <begin position="186"/>
        <end position="203"/>
    </location>
</feature>
<keyword evidence="3" id="KW-0862">Zinc</keyword>
<dbReference type="Pfam" id="PF00130">
    <property type="entry name" value="C1_1"/>
    <property type="match status" value="1"/>
</dbReference>
<evidence type="ECO:0000313" key="10">
    <source>
        <dbReference type="EMBL" id="KAJ3489206.1"/>
    </source>
</evidence>
<evidence type="ECO:0000256" key="1">
    <source>
        <dbReference type="ARBA" id="ARBA00022443"/>
    </source>
</evidence>
<organism evidence="10 11">
    <name type="scientific">Meripilus lineatus</name>
    <dbReference type="NCBI Taxonomy" id="2056292"/>
    <lineage>
        <taxon>Eukaryota</taxon>
        <taxon>Fungi</taxon>
        <taxon>Dikarya</taxon>
        <taxon>Basidiomycota</taxon>
        <taxon>Agaricomycotina</taxon>
        <taxon>Agaricomycetes</taxon>
        <taxon>Polyporales</taxon>
        <taxon>Meripilaceae</taxon>
        <taxon>Meripilus</taxon>
    </lineage>
</organism>
<evidence type="ECO:0000256" key="4">
    <source>
        <dbReference type="PROSITE-ProRule" id="PRU00192"/>
    </source>
</evidence>
<dbReference type="PRINTS" id="PR00008">
    <property type="entry name" value="DAGPEDOMAIN"/>
</dbReference>
<dbReference type="PROSITE" id="PS50002">
    <property type="entry name" value="SH3"/>
    <property type="match status" value="2"/>
</dbReference>
<dbReference type="Pfam" id="PF14604">
    <property type="entry name" value="SH3_9"/>
    <property type="match status" value="2"/>
</dbReference>
<dbReference type="PANTHER" id="PTHR15735:SF21">
    <property type="entry name" value="PROTEIN NERVOUS WRECK"/>
    <property type="match status" value="1"/>
</dbReference>
<dbReference type="SMART" id="SM00109">
    <property type="entry name" value="C1"/>
    <property type="match status" value="1"/>
</dbReference>
<dbReference type="InterPro" id="IPR035459">
    <property type="entry name" value="Bzz1_SH3_1"/>
</dbReference>
<dbReference type="PROSITE" id="PS50081">
    <property type="entry name" value="ZF_DAG_PE_2"/>
    <property type="match status" value="1"/>
</dbReference>
<dbReference type="SMART" id="SM00326">
    <property type="entry name" value="SH3"/>
    <property type="match status" value="2"/>
</dbReference>
<dbReference type="Gene3D" id="3.30.60.20">
    <property type="match status" value="1"/>
</dbReference>
<dbReference type="Gene3D" id="1.20.1270.60">
    <property type="entry name" value="Arfaptin homology (AH) domain/BAR domain"/>
    <property type="match status" value="1"/>
</dbReference>
<dbReference type="GO" id="GO:0030833">
    <property type="term" value="P:regulation of actin filament polymerization"/>
    <property type="evidence" value="ECO:0007669"/>
    <property type="project" value="TreeGrafter"/>
</dbReference>
<comment type="caution">
    <text evidence="10">The sequence shown here is derived from an EMBL/GenBank/DDBJ whole genome shotgun (WGS) entry which is preliminary data.</text>
</comment>
<reference evidence="10" key="1">
    <citation type="submission" date="2022-07" db="EMBL/GenBank/DDBJ databases">
        <title>Genome Sequence of Physisporinus lineatus.</title>
        <authorList>
            <person name="Buettner E."/>
        </authorList>
    </citation>
    <scope>NUCLEOTIDE SEQUENCE</scope>
    <source>
        <strain evidence="10">VT162</strain>
    </source>
</reference>
<dbReference type="PANTHER" id="PTHR15735">
    <property type="entry name" value="FCH AND DOUBLE SH3 DOMAINS PROTEIN"/>
    <property type="match status" value="1"/>
</dbReference>
<dbReference type="GO" id="GO:0030036">
    <property type="term" value="P:actin cytoskeleton organization"/>
    <property type="evidence" value="ECO:0007669"/>
    <property type="project" value="UniProtKB-ARBA"/>
</dbReference>
<dbReference type="CDD" id="cd11912">
    <property type="entry name" value="SH3_Bzz1_1"/>
    <property type="match status" value="1"/>
</dbReference>
<feature type="domain" description="SH3" evidence="7">
    <location>
        <begin position="526"/>
        <end position="587"/>
    </location>
</feature>
<dbReference type="InterPro" id="IPR002219">
    <property type="entry name" value="PKC_DAG/PE"/>
</dbReference>
<evidence type="ECO:0000259" key="7">
    <source>
        <dbReference type="PROSITE" id="PS50002"/>
    </source>
</evidence>
<dbReference type="InterPro" id="IPR027267">
    <property type="entry name" value="AH/BAR_dom_sf"/>
</dbReference>
<dbReference type="InterPro" id="IPR020454">
    <property type="entry name" value="DAG/PE-bd"/>
</dbReference>
<accession>A0AAD5VEE0</accession>
<keyword evidence="5" id="KW-0175">Coiled coil</keyword>
<keyword evidence="1 4" id="KW-0728">SH3 domain</keyword>
<feature type="compositionally biased region" description="Low complexity" evidence="6">
    <location>
        <begin position="499"/>
        <end position="518"/>
    </location>
</feature>
<dbReference type="GO" id="GO:0046872">
    <property type="term" value="F:metal ion binding"/>
    <property type="evidence" value="ECO:0007669"/>
    <property type="project" value="UniProtKB-KW"/>
</dbReference>
<dbReference type="Pfam" id="PF00611">
    <property type="entry name" value="FCH"/>
    <property type="match status" value="1"/>
</dbReference>
<protein>
    <submittedName>
        <fullName evidence="10">Uncharacterized protein</fullName>
    </submittedName>
</protein>
<dbReference type="InterPro" id="IPR031160">
    <property type="entry name" value="F_BAR_dom"/>
</dbReference>
<feature type="domain" description="Phorbol-ester/DAG-type" evidence="8">
    <location>
        <begin position="423"/>
        <end position="473"/>
    </location>
</feature>
<proteinExistence type="predicted"/>
<dbReference type="InterPro" id="IPR001452">
    <property type="entry name" value="SH3_domain"/>
</dbReference>
<dbReference type="SUPFAM" id="SSF57889">
    <property type="entry name" value="Cysteine-rich domain"/>
    <property type="match status" value="1"/>
</dbReference>
<dbReference type="CDD" id="cd20824">
    <property type="entry name" value="C1_SpBZZ1-like"/>
    <property type="match status" value="1"/>
</dbReference>
<dbReference type="AlphaFoldDB" id="A0AAD5VEE0"/>
<feature type="region of interest" description="Disordered" evidence="6">
    <location>
        <begin position="186"/>
        <end position="211"/>
    </location>
</feature>
<evidence type="ECO:0000256" key="5">
    <source>
        <dbReference type="PROSITE-ProRule" id="PRU01077"/>
    </source>
</evidence>
<keyword evidence="11" id="KW-1185">Reference proteome</keyword>
<evidence type="ECO:0000259" key="8">
    <source>
        <dbReference type="PROSITE" id="PS50081"/>
    </source>
</evidence>
<dbReference type="InterPro" id="IPR036028">
    <property type="entry name" value="SH3-like_dom_sf"/>
</dbReference>
<dbReference type="SMART" id="SM00055">
    <property type="entry name" value="FCH"/>
    <property type="match status" value="1"/>
</dbReference>
<dbReference type="SUPFAM" id="SSF103657">
    <property type="entry name" value="BAR/IMD domain-like"/>
    <property type="match status" value="1"/>
</dbReference>
<gene>
    <name evidence="10" type="ORF">NLI96_g2264</name>
</gene>
<evidence type="ECO:0000256" key="6">
    <source>
        <dbReference type="SAM" id="MobiDB-lite"/>
    </source>
</evidence>
<dbReference type="GO" id="GO:0030864">
    <property type="term" value="C:cortical actin cytoskeleton"/>
    <property type="evidence" value="ECO:0007669"/>
    <property type="project" value="UniProtKB-ARBA"/>
</dbReference>
<dbReference type="Gene3D" id="2.30.30.40">
    <property type="entry name" value="SH3 Domains"/>
    <property type="match status" value="2"/>
</dbReference>
<keyword evidence="2" id="KW-0479">Metal-binding</keyword>
<evidence type="ECO:0000256" key="3">
    <source>
        <dbReference type="ARBA" id="ARBA00022833"/>
    </source>
</evidence>
<dbReference type="InterPro" id="IPR046349">
    <property type="entry name" value="C1-like_sf"/>
</dbReference>
<name>A0AAD5VEE0_9APHY</name>
<feature type="domain" description="SH3" evidence="7">
    <location>
        <begin position="605"/>
        <end position="670"/>
    </location>
</feature>
<feature type="region of interest" description="Disordered" evidence="6">
    <location>
        <begin position="586"/>
        <end position="606"/>
    </location>
</feature>
<dbReference type="SUPFAM" id="SSF50044">
    <property type="entry name" value="SH3-domain"/>
    <property type="match status" value="2"/>
</dbReference>
<dbReference type="PRINTS" id="PR00452">
    <property type="entry name" value="SH3DOMAIN"/>
</dbReference>
<evidence type="ECO:0000259" key="9">
    <source>
        <dbReference type="PROSITE" id="PS51741"/>
    </source>
</evidence>
<dbReference type="Proteomes" id="UP001212997">
    <property type="component" value="Unassembled WGS sequence"/>
</dbReference>
<dbReference type="EMBL" id="JANAWD010000050">
    <property type="protein sequence ID" value="KAJ3489206.1"/>
    <property type="molecule type" value="Genomic_DNA"/>
</dbReference>
<evidence type="ECO:0000256" key="2">
    <source>
        <dbReference type="ARBA" id="ARBA00022723"/>
    </source>
</evidence>